<feature type="transmembrane region" description="Helical" evidence="7">
    <location>
        <begin position="207"/>
        <end position="234"/>
    </location>
</feature>
<reference evidence="8 9" key="1">
    <citation type="submission" date="2020-01" db="EMBL/GenBank/DDBJ databases">
        <title>Draft genome sequence of Cand. Neptunochlamydia vexilliferae K9.</title>
        <authorList>
            <person name="Schulz F."/>
            <person name="Koestlbacher S."/>
            <person name="Wascher F."/>
            <person name="Pizzetti I."/>
            <person name="Horn M."/>
        </authorList>
    </citation>
    <scope>NUCLEOTIDE SEQUENCE [LARGE SCALE GENOMIC DNA]</scope>
    <source>
        <strain evidence="8 9">K9</strain>
    </source>
</reference>
<evidence type="ECO:0000256" key="4">
    <source>
        <dbReference type="ARBA" id="ARBA00022692"/>
    </source>
</evidence>
<evidence type="ECO:0000256" key="3">
    <source>
        <dbReference type="ARBA" id="ARBA00022475"/>
    </source>
</evidence>
<dbReference type="Proteomes" id="UP001194714">
    <property type="component" value="Unassembled WGS sequence"/>
</dbReference>
<dbReference type="RefSeq" id="WP_194848118.1">
    <property type="nucleotide sequence ID" value="NZ_JAAEJV010000042.1"/>
</dbReference>
<evidence type="ECO:0000256" key="6">
    <source>
        <dbReference type="ARBA" id="ARBA00023136"/>
    </source>
</evidence>
<organism evidence="8 9">
    <name type="scientific">Candidatus Neptunichlamydia vexilliferae</name>
    <dbReference type="NCBI Taxonomy" id="1651774"/>
    <lineage>
        <taxon>Bacteria</taxon>
        <taxon>Pseudomonadati</taxon>
        <taxon>Chlamydiota</taxon>
        <taxon>Chlamydiia</taxon>
        <taxon>Parachlamydiales</taxon>
        <taxon>Simkaniaceae</taxon>
        <taxon>Candidatus Neptunichlamydia</taxon>
    </lineage>
</organism>
<keyword evidence="2" id="KW-0813">Transport</keyword>
<dbReference type="InterPro" id="IPR001991">
    <property type="entry name" value="Na-dicarboxylate_symporter"/>
</dbReference>
<feature type="transmembrane region" description="Helical" evidence="7">
    <location>
        <begin position="131"/>
        <end position="153"/>
    </location>
</feature>
<feature type="transmembrane region" description="Helical" evidence="7">
    <location>
        <begin position="7"/>
        <end position="24"/>
    </location>
</feature>
<dbReference type="SUPFAM" id="SSF118215">
    <property type="entry name" value="Proton glutamate symport protein"/>
    <property type="match status" value="1"/>
</dbReference>
<accession>A0ABS0B096</accession>
<dbReference type="InterPro" id="IPR036458">
    <property type="entry name" value="Na:dicarbo_symporter_sf"/>
</dbReference>
<dbReference type="EMBL" id="JAAEJV010000042">
    <property type="protein sequence ID" value="MBF5059810.1"/>
    <property type="molecule type" value="Genomic_DNA"/>
</dbReference>
<dbReference type="PANTHER" id="PTHR42865:SF7">
    <property type="entry name" value="PROTON_GLUTAMATE-ASPARTATE SYMPORTER"/>
    <property type="match status" value="1"/>
</dbReference>
<comment type="subcellular location">
    <subcellularLocation>
        <location evidence="1">Cell membrane</location>
        <topology evidence="1">Multi-pass membrane protein</topology>
    </subcellularLocation>
</comment>
<sequence>MKPWLKILIGLILGIITGLILFKVGRQFEILSLIGKAFIDLLKMLVGLIVFSSLVVGMCHISDPKKLGRIGFRTIGFYVVTTIVAICFGLAIVFSVRPGATLSLPLPAGHGNGGSLSLVDFLFSIVPSNPFAAFAEGHILQIIVFAIFFALAINMTGEKGKLILGYIESLSDVMAKLTNVVMKFAPYGVFALIASAIGEIGSEGIRALFWAIGCIFVACLLQIGIIFTLALRYLAKLEIAPFFKGMKDAIVVAFTTSSSSATLPVSLECARDHLGLSADISGFVLSLGSTINMNGTAIGQTVLAIFIAQAYGVEVGFMSIMILMLTTLVSAVGTAGIPGSGLVMLSIVLGAMGLPLEGIALVAGIDRLRDMFATVVNILGDAVAAVYIAKKENQIDETKYHRVTWTE</sequence>
<gene>
    <name evidence="8" type="ORF">NEPTK9_001329</name>
</gene>
<keyword evidence="4 7" id="KW-0812">Transmembrane</keyword>
<evidence type="ECO:0000256" key="1">
    <source>
        <dbReference type="ARBA" id="ARBA00004651"/>
    </source>
</evidence>
<keyword evidence="5 7" id="KW-1133">Transmembrane helix</keyword>
<feature type="transmembrane region" description="Helical" evidence="7">
    <location>
        <begin position="184"/>
        <end position="201"/>
    </location>
</feature>
<feature type="transmembrane region" description="Helical" evidence="7">
    <location>
        <begin position="317"/>
        <end position="335"/>
    </location>
</feature>
<proteinExistence type="predicted"/>
<keyword evidence="6 7" id="KW-0472">Membrane</keyword>
<evidence type="ECO:0000256" key="7">
    <source>
        <dbReference type="SAM" id="Phobius"/>
    </source>
</evidence>
<evidence type="ECO:0000256" key="2">
    <source>
        <dbReference type="ARBA" id="ARBA00022448"/>
    </source>
</evidence>
<keyword evidence="3" id="KW-1003">Cell membrane</keyword>
<comment type="caution">
    <text evidence="8">The sequence shown here is derived from an EMBL/GenBank/DDBJ whole genome shotgun (WGS) entry which is preliminary data.</text>
</comment>
<evidence type="ECO:0000313" key="8">
    <source>
        <dbReference type="EMBL" id="MBF5059810.1"/>
    </source>
</evidence>
<feature type="transmembrane region" description="Helical" evidence="7">
    <location>
        <begin position="44"/>
        <end position="63"/>
    </location>
</feature>
<dbReference type="PRINTS" id="PR00173">
    <property type="entry name" value="EDTRNSPORT"/>
</dbReference>
<name>A0ABS0B096_9BACT</name>
<dbReference type="Gene3D" id="1.10.3860.10">
    <property type="entry name" value="Sodium:dicarboxylate symporter"/>
    <property type="match status" value="1"/>
</dbReference>
<evidence type="ECO:0000256" key="5">
    <source>
        <dbReference type="ARBA" id="ARBA00022989"/>
    </source>
</evidence>
<feature type="transmembrane region" description="Helical" evidence="7">
    <location>
        <begin position="342"/>
        <end position="365"/>
    </location>
</feature>
<dbReference type="Pfam" id="PF00375">
    <property type="entry name" value="SDF"/>
    <property type="match status" value="1"/>
</dbReference>
<protein>
    <submittedName>
        <fullName evidence="8">Proton/sodium-glutamate symport protein</fullName>
    </submittedName>
</protein>
<evidence type="ECO:0000313" key="9">
    <source>
        <dbReference type="Proteomes" id="UP001194714"/>
    </source>
</evidence>
<dbReference type="PANTHER" id="PTHR42865">
    <property type="entry name" value="PROTON/GLUTAMATE-ASPARTATE SYMPORTER"/>
    <property type="match status" value="1"/>
</dbReference>
<keyword evidence="9" id="KW-1185">Reference proteome</keyword>
<feature type="transmembrane region" description="Helical" evidence="7">
    <location>
        <begin position="75"/>
        <end position="96"/>
    </location>
</feature>